<keyword evidence="2" id="KW-0378">Hydrolase</keyword>
<organism evidence="7 8">
    <name type="scientific">Zhongshania marina</name>
    <dbReference type="NCBI Taxonomy" id="2304603"/>
    <lineage>
        <taxon>Bacteria</taxon>
        <taxon>Pseudomonadati</taxon>
        <taxon>Pseudomonadota</taxon>
        <taxon>Gammaproteobacteria</taxon>
        <taxon>Cellvibrionales</taxon>
        <taxon>Spongiibacteraceae</taxon>
        <taxon>Zhongshania</taxon>
    </lineage>
</organism>
<dbReference type="InterPro" id="IPR014001">
    <property type="entry name" value="Helicase_ATP-bd"/>
</dbReference>
<reference evidence="7 8" key="1">
    <citation type="submission" date="2018-10" db="EMBL/GenBank/DDBJ databases">
        <title>Draft genome sequence of Zhongshania sp. DSW25-10.</title>
        <authorList>
            <person name="Oh J."/>
        </authorList>
    </citation>
    <scope>NUCLEOTIDE SEQUENCE [LARGE SCALE GENOMIC DNA]</scope>
    <source>
        <strain evidence="7 8">DSW25-10</strain>
    </source>
</reference>
<dbReference type="RefSeq" id="WP_123182336.1">
    <property type="nucleotide sequence ID" value="NZ_RHGB01000008.1"/>
</dbReference>
<feature type="domain" description="Helicase ATP-binding" evidence="5">
    <location>
        <begin position="263"/>
        <end position="424"/>
    </location>
</feature>
<dbReference type="InterPro" id="IPR000330">
    <property type="entry name" value="SNF2_N"/>
</dbReference>
<dbReference type="Proteomes" id="UP000274695">
    <property type="component" value="Unassembled WGS sequence"/>
</dbReference>
<dbReference type="InterPro" id="IPR001650">
    <property type="entry name" value="Helicase_C-like"/>
</dbReference>
<dbReference type="GO" id="GO:0004386">
    <property type="term" value="F:helicase activity"/>
    <property type="evidence" value="ECO:0007669"/>
    <property type="project" value="UniProtKB-KW"/>
</dbReference>
<evidence type="ECO:0000259" key="6">
    <source>
        <dbReference type="PROSITE" id="PS51194"/>
    </source>
</evidence>
<dbReference type="InterPro" id="IPR049730">
    <property type="entry name" value="SNF2/RAD54-like_C"/>
</dbReference>
<name>A0ABX9W2X3_9GAMM</name>
<dbReference type="SMART" id="SM00487">
    <property type="entry name" value="DEXDc"/>
    <property type="match status" value="1"/>
</dbReference>
<dbReference type="SUPFAM" id="SSF52540">
    <property type="entry name" value="P-loop containing nucleoside triphosphate hydrolases"/>
    <property type="match status" value="1"/>
</dbReference>
<dbReference type="Gene3D" id="3.40.50.10810">
    <property type="entry name" value="Tandem AAA-ATPase domain"/>
    <property type="match status" value="1"/>
</dbReference>
<protein>
    <submittedName>
        <fullName evidence="7">ATP-dependent helicase</fullName>
    </submittedName>
</protein>
<evidence type="ECO:0000256" key="4">
    <source>
        <dbReference type="ARBA" id="ARBA00022840"/>
    </source>
</evidence>
<dbReference type="CDD" id="cd18011">
    <property type="entry name" value="DEXDc_RapA"/>
    <property type="match status" value="1"/>
</dbReference>
<accession>A0ABX9W2X3</accession>
<dbReference type="CDD" id="cd18793">
    <property type="entry name" value="SF2_C_SNF"/>
    <property type="match status" value="1"/>
</dbReference>
<keyword evidence="8" id="KW-1185">Reference proteome</keyword>
<keyword evidence="3 7" id="KW-0347">Helicase</keyword>
<dbReference type="Pfam" id="PF00176">
    <property type="entry name" value="SNF2-rel_dom"/>
    <property type="match status" value="1"/>
</dbReference>
<evidence type="ECO:0000256" key="1">
    <source>
        <dbReference type="ARBA" id="ARBA00022741"/>
    </source>
</evidence>
<dbReference type="Pfam" id="PF00271">
    <property type="entry name" value="Helicase_C"/>
    <property type="match status" value="1"/>
</dbReference>
<dbReference type="InterPro" id="IPR027417">
    <property type="entry name" value="P-loop_NTPase"/>
</dbReference>
<comment type="caution">
    <text evidence="7">The sequence shown here is derived from an EMBL/GenBank/DDBJ whole genome shotgun (WGS) entry which is preliminary data.</text>
</comment>
<dbReference type="InterPro" id="IPR057342">
    <property type="entry name" value="DEXDc_RapA"/>
</dbReference>
<proteinExistence type="predicted"/>
<dbReference type="PROSITE" id="PS51192">
    <property type="entry name" value="HELICASE_ATP_BIND_1"/>
    <property type="match status" value="1"/>
</dbReference>
<dbReference type="Gene3D" id="3.40.50.300">
    <property type="entry name" value="P-loop containing nucleotide triphosphate hydrolases"/>
    <property type="match status" value="1"/>
</dbReference>
<evidence type="ECO:0000256" key="3">
    <source>
        <dbReference type="ARBA" id="ARBA00022806"/>
    </source>
</evidence>
<dbReference type="SMART" id="SM00490">
    <property type="entry name" value="HELICc"/>
    <property type="match status" value="1"/>
</dbReference>
<evidence type="ECO:0000313" key="7">
    <source>
        <dbReference type="EMBL" id="RNL64522.1"/>
    </source>
</evidence>
<dbReference type="PANTHER" id="PTHR45766">
    <property type="entry name" value="DNA ANNEALING HELICASE AND ENDONUCLEASE ZRANB3 FAMILY MEMBER"/>
    <property type="match status" value="1"/>
</dbReference>
<evidence type="ECO:0000256" key="2">
    <source>
        <dbReference type="ARBA" id="ARBA00022801"/>
    </source>
</evidence>
<sequence length="1103" mass="125119">MKIIDNINSLLGDDLKVSIHPKAKLKIAASCFSIYAYEALKAELSKIDSLEFIFTAPTFVPNEVTDKLKKERREFFIPKANRERSLYGSEFEIQLRNKLTQRAIARECAEWMRRKAKFRSNKTKSPMQQFACVQGPAQEIAYMPLHGFTAVDLGYQKGDAVSNIVNRVDETAFTSTYLQLFDQIWSDPGKLEDVTAAICNHIESVYQENSPERIYFLMLYNIFSDFLNDIDEDVLPNDRTGYQDTLVWNKLFNFQRDAAVGIINKLETYNGCILADSVGLGKTFTALAVVKYYELRNRSVLVLCPKKLADNWLNYNSNLTTNIFAKDRFNYDVLCHTDLSRTSGESFGIPLNRINWGNYDLVVIDESHNFRNNDAVKDRETRYQKLMNQVVRQGVKTKVLMLSATPVNNRFNDLRNQLALAYEGESENLSKKLRTGRSVEEIFRNAQTVFNQWSKLPPEDRTARAILDSLDFDFFELLDSVTIARSRKHIQTFYDTSDIGQFPERRKPLSFHSPLTGRMDVMNFNEIFEQLSLLKLAVYAPISYILPSRLKKYEDLYDTQVEGGKGKLRQADRERSLQALMTTNLLKRLESSVEAFRLTLQSLRDNHTRTLSKIDSYKVAGSTESVSDWTDSLETLEAEDDDIFSGKGGVGDDEIGGKVKINLTDMDLPSWEHDLRVDLEVISALLDSMAKVTPEDDAKLQHLKALVLDKIENPINDGNKKILIFTAFADTANYLYNNLAEDILGTKGLHTGKVTGKDSPQSTLKAAKERKNYDFQSLLTLFSPRSKEKAQVLPNEPAELDLLIGTDCISEGQNLQDCDFLINYDIHWNPVRIIQRFGRIDRIGSINKTIQLVNYWPDISLDEYINLKERVENRMVIADVTATGDDNVLTAKSSDISYRKEQLRRLQDEVIELEDLKTGVSITDLGLNDFRMDLLNYVKTNGDLASVPNGMHAVVPARPEVGLHSGVIFALRNLNHGVNINQQNRLHPYYLIYISGDGQVIANHTEVKSLLDLVRSSCKGQVEPIQAVCRLFNQITDEGRDMKACSDLLSTAIRSMIEVKEEKDLDSLFSGGKTTALVNTIAGLDDFELVAFLVVQESSQEEG</sequence>
<dbReference type="InterPro" id="IPR038718">
    <property type="entry name" value="SNF2-like_sf"/>
</dbReference>
<dbReference type="EMBL" id="RHGB01000008">
    <property type="protein sequence ID" value="RNL64522.1"/>
    <property type="molecule type" value="Genomic_DNA"/>
</dbReference>
<evidence type="ECO:0000259" key="5">
    <source>
        <dbReference type="PROSITE" id="PS51192"/>
    </source>
</evidence>
<keyword evidence="1" id="KW-0547">Nucleotide-binding</keyword>
<gene>
    <name evidence="7" type="ORF">D0911_08880</name>
</gene>
<keyword evidence="4" id="KW-0067">ATP-binding</keyword>
<dbReference type="PANTHER" id="PTHR45766:SF6">
    <property type="entry name" value="SWI_SNF-RELATED MATRIX-ASSOCIATED ACTIN-DEPENDENT REGULATOR OF CHROMATIN SUBFAMILY A-LIKE PROTEIN 1"/>
    <property type="match status" value="1"/>
</dbReference>
<dbReference type="CDD" id="cd10311">
    <property type="entry name" value="PLDc_N_DEXD_c"/>
    <property type="match status" value="1"/>
</dbReference>
<feature type="domain" description="Helicase C-terminal" evidence="6">
    <location>
        <begin position="707"/>
        <end position="889"/>
    </location>
</feature>
<evidence type="ECO:0000313" key="8">
    <source>
        <dbReference type="Proteomes" id="UP000274695"/>
    </source>
</evidence>
<dbReference type="PROSITE" id="PS51194">
    <property type="entry name" value="HELICASE_CTER"/>
    <property type="match status" value="1"/>
</dbReference>